<evidence type="ECO:0000313" key="3">
    <source>
        <dbReference type="Proteomes" id="UP000468687"/>
    </source>
</evidence>
<dbReference type="AlphaFoldDB" id="A0A6P0HLR5"/>
<keyword evidence="1" id="KW-1133">Transmembrane helix</keyword>
<dbReference type="PROSITE" id="PS51257">
    <property type="entry name" value="PROKAR_LIPOPROTEIN"/>
    <property type="match status" value="1"/>
</dbReference>
<keyword evidence="3" id="KW-1185">Reference proteome</keyword>
<accession>A0A6P0HLR5</accession>
<protein>
    <submittedName>
        <fullName evidence="2">Uncharacterized protein</fullName>
    </submittedName>
</protein>
<dbReference type="EMBL" id="JAAGXA010000010">
    <property type="protein sequence ID" value="NEN79536.1"/>
    <property type="molecule type" value="Genomic_DNA"/>
</dbReference>
<evidence type="ECO:0000313" key="2">
    <source>
        <dbReference type="EMBL" id="NEN79536.1"/>
    </source>
</evidence>
<keyword evidence="1" id="KW-0812">Transmembrane</keyword>
<comment type="caution">
    <text evidence="2">The sequence shown here is derived from an EMBL/GenBank/DDBJ whole genome shotgun (WGS) entry which is preliminary data.</text>
</comment>
<feature type="transmembrane region" description="Helical" evidence="1">
    <location>
        <begin position="39"/>
        <end position="61"/>
    </location>
</feature>
<dbReference type="Proteomes" id="UP000468687">
    <property type="component" value="Unassembled WGS sequence"/>
</dbReference>
<sequence length="160" mass="17345">MKTDLGVEIPRRVQLVGAVAYVLIVTGCLLGGVTAGGRIPVAVGAPVTAVLLLLGVALLVVTMRLGAEMRRTSAQEFERRGYARGEIVASWRLHWIQIGVGGAIVTYSVLMFVFGDGHWGHVLVVVGFSVTLVGYTRSAYLRRRRERRQRAGTVDGEVSR</sequence>
<dbReference type="RefSeq" id="WP_163773084.1">
    <property type="nucleotide sequence ID" value="NZ_JAAGXA010000010.1"/>
</dbReference>
<proteinExistence type="predicted"/>
<reference evidence="2 3" key="1">
    <citation type="journal article" date="2014" name="Int. J. Syst. Evol. Microbiol.">
        <title>Nocardioides zeae sp. nov., isolated from the stem of Zea mays.</title>
        <authorList>
            <person name="Glaeser S.P."/>
            <person name="McInroy J.A."/>
            <person name="Busse H.J."/>
            <person name="Kampfer P."/>
        </authorList>
    </citation>
    <scope>NUCLEOTIDE SEQUENCE [LARGE SCALE GENOMIC DNA]</scope>
    <source>
        <strain evidence="2 3">JCM 30728</strain>
    </source>
</reference>
<gene>
    <name evidence="2" type="ORF">G3T38_14740</name>
</gene>
<keyword evidence="1" id="KW-0472">Membrane</keyword>
<feature type="transmembrane region" description="Helical" evidence="1">
    <location>
        <begin position="119"/>
        <end position="140"/>
    </location>
</feature>
<feature type="transmembrane region" description="Helical" evidence="1">
    <location>
        <begin position="12"/>
        <end position="33"/>
    </location>
</feature>
<evidence type="ECO:0000256" key="1">
    <source>
        <dbReference type="SAM" id="Phobius"/>
    </source>
</evidence>
<organism evidence="2 3">
    <name type="scientific">Nocardioides zeae</name>
    <dbReference type="NCBI Taxonomy" id="1457234"/>
    <lineage>
        <taxon>Bacteria</taxon>
        <taxon>Bacillati</taxon>
        <taxon>Actinomycetota</taxon>
        <taxon>Actinomycetes</taxon>
        <taxon>Propionibacteriales</taxon>
        <taxon>Nocardioidaceae</taxon>
        <taxon>Nocardioides</taxon>
    </lineage>
</organism>
<name>A0A6P0HLR5_9ACTN</name>
<feature type="transmembrane region" description="Helical" evidence="1">
    <location>
        <begin position="93"/>
        <end position="113"/>
    </location>
</feature>